<dbReference type="GO" id="GO:0045037">
    <property type="term" value="P:protein import into chloroplast stroma"/>
    <property type="evidence" value="ECO:0007669"/>
    <property type="project" value="TreeGrafter"/>
</dbReference>
<dbReference type="AlphaFoldDB" id="A0AAF0UZT2"/>
<reference evidence="2" key="1">
    <citation type="submission" date="2023-08" db="EMBL/GenBank/DDBJ databases">
        <title>A de novo genome assembly of Solanum verrucosum Schlechtendal, a Mexican diploid species geographically isolated from the other diploid A-genome species in potato relatives.</title>
        <authorList>
            <person name="Hosaka K."/>
        </authorList>
    </citation>
    <scope>NUCLEOTIDE SEQUENCE</scope>
    <source>
        <tissue evidence="2">Young leaves</tissue>
    </source>
</reference>
<dbReference type="GO" id="GO:0009658">
    <property type="term" value="P:chloroplast organization"/>
    <property type="evidence" value="ECO:0007669"/>
    <property type="project" value="TreeGrafter"/>
</dbReference>
<dbReference type="PANTHER" id="PTHR47296">
    <property type="entry name" value="PROTEIN TIC 40, CHLOROPLASTIC"/>
    <property type="match status" value="1"/>
</dbReference>
<feature type="region of interest" description="Disordered" evidence="1">
    <location>
        <begin position="142"/>
        <end position="227"/>
    </location>
</feature>
<feature type="compositionally biased region" description="Low complexity" evidence="1">
    <location>
        <begin position="180"/>
        <end position="192"/>
    </location>
</feature>
<protein>
    <submittedName>
        <fullName evidence="2">Uncharacterized protein</fullName>
    </submittedName>
</protein>
<proteinExistence type="predicted"/>
<dbReference type="PANTHER" id="PTHR47296:SF1">
    <property type="entry name" value="PROTEIN TIC 40, CHLOROPLASTIC"/>
    <property type="match status" value="1"/>
</dbReference>
<evidence type="ECO:0000313" key="2">
    <source>
        <dbReference type="EMBL" id="WMV54276.1"/>
    </source>
</evidence>
<feature type="compositionally biased region" description="Pro residues" evidence="1">
    <location>
        <begin position="154"/>
        <end position="179"/>
    </location>
</feature>
<organism evidence="2 3">
    <name type="scientific">Solanum verrucosum</name>
    <dbReference type="NCBI Taxonomy" id="315347"/>
    <lineage>
        <taxon>Eukaryota</taxon>
        <taxon>Viridiplantae</taxon>
        <taxon>Streptophyta</taxon>
        <taxon>Embryophyta</taxon>
        <taxon>Tracheophyta</taxon>
        <taxon>Spermatophyta</taxon>
        <taxon>Magnoliopsida</taxon>
        <taxon>eudicotyledons</taxon>
        <taxon>Gunneridae</taxon>
        <taxon>Pentapetalae</taxon>
        <taxon>asterids</taxon>
        <taxon>lamiids</taxon>
        <taxon>Solanales</taxon>
        <taxon>Solanaceae</taxon>
        <taxon>Solanoideae</taxon>
        <taxon>Solaneae</taxon>
        <taxon>Solanum</taxon>
    </lineage>
</organism>
<dbReference type="GO" id="GO:0009535">
    <property type="term" value="C:chloroplast thylakoid membrane"/>
    <property type="evidence" value="ECO:0007669"/>
    <property type="project" value="TreeGrafter"/>
</dbReference>
<dbReference type="GO" id="GO:0009706">
    <property type="term" value="C:chloroplast inner membrane"/>
    <property type="evidence" value="ECO:0007669"/>
    <property type="project" value="TreeGrafter"/>
</dbReference>
<dbReference type="EMBL" id="CP133622">
    <property type="protein sequence ID" value="WMV54276.1"/>
    <property type="molecule type" value="Genomic_DNA"/>
</dbReference>
<evidence type="ECO:0000256" key="1">
    <source>
        <dbReference type="SAM" id="MobiDB-lite"/>
    </source>
</evidence>
<gene>
    <name evidence="2" type="ORF">MTR67_047661</name>
</gene>
<name>A0AAF0UZT2_SOLVR</name>
<feature type="compositionally biased region" description="Polar residues" evidence="1">
    <location>
        <begin position="89"/>
        <end position="98"/>
    </location>
</feature>
<feature type="region of interest" description="Disordered" evidence="1">
    <location>
        <begin position="72"/>
        <end position="98"/>
    </location>
</feature>
<dbReference type="Proteomes" id="UP001234989">
    <property type="component" value="Chromosome 11"/>
</dbReference>
<feature type="compositionally biased region" description="Basic and acidic residues" evidence="1">
    <location>
        <begin position="214"/>
        <end position="227"/>
    </location>
</feature>
<feature type="compositionally biased region" description="Low complexity" evidence="1">
    <location>
        <begin position="72"/>
        <end position="88"/>
    </location>
</feature>
<evidence type="ECO:0000313" key="3">
    <source>
        <dbReference type="Proteomes" id="UP001234989"/>
    </source>
</evidence>
<accession>A0AAF0UZT2</accession>
<keyword evidence="3" id="KW-1185">Reference proteome</keyword>
<sequence>MENICIVSSPKMVLGLSSNPVISNKPLFGLPHLPKRPFKNGRIVRPTTCFEVVSCFQSPRLTKKIVLGKSGRGSFASTTTSGGQQTSSVGVNPQFSAPSQPSQVGSPLFWIGVGVGLSALFAWKYAMQQALKTMMGQMNGQNSQFSNNAFSPGPGSPFPFPFPPPPVSGPASSSPPPPTASTSSTPSASFASQPVTVDVSATKVEEPPTVNVKNDTEAGKEPKKNGT</sequence>